<evidence type="ECO:0000256" key="5">
    <source>
        <dbReference type="ARBA" id="ARBA00038359"/>
    </source>
</evidence>
<feature type="transmembrane region" description="Helical" evidence="7">
    <location>
        <begin position="165"/>
        <end position="188"/>
    </location>
</feature>
<dbReference type="PANTHER" id="PTHR33048">
    <property type="entry name" value="PTH11-LIKE INTEGRAL MEMBRANE PROTEIN (AFU_ORTHOLOGUE AFUA_5G11245)"/>
    <property type="match status" value="1"/>
</dbReference>
<feature type="transmembrane region" description="Helical" evidence="7">
    <location>
        <begin position="43"/>
        <end position="63"/>
    </location>
</feature>
<evidence type="ECO:0000256" key="7">
    <source>
        <dbReference type="SAM" id="Phobius"/>
    </source>
</evidence>
<sequence length="357" mass="39729">MALTSRGVHMIVIVSVLVFLATLAVVMRLLARKKLRMKLGSDDYLCVVALVCLWGMMVELALWCTIGGNGSHIWDLDTATKLNFGKIFLSNQFTYFILCPALRLSIVCFYRRLFTTRTFQRVSTAIMWIIGLWGAAIFLVCALQCRPLAGYWDKSIKAQCIDGNQFFIVNQIFNVIMDFVLLALPLPIILRLNRSWADRFALAGVFALGGFVCFASIFRIVVLFYIDADDTTYTVYQATLWTHIEPSVGMVCCCLPSIRGLFPAFRFTKSSSQGTGSKFSHGASANRDATGSAAKSQSYFKMQDIAASRAESEEDLVPLDGLSESERGITVQTDIVINNAPSHLPADEWRGAVRMEK</sequence>
<dbReference type="Pfam" id="PF20684">
    <property type="entry name" value="Fung_rhodopsin"/>
    <property type="match status" value="1"/>
</dbReference>
<feature type="transmembrane region" description="Helical" evidence="7">
    <location>
        <begin position="246"/>
        <end position="265"/>
    </location>
</feature>
<dbReference type="Proteomes" id="UP000076881">
    <property type="component" value="Unassembled WGS sequence"/>
</dbReference>
<keyword evidence="4 7" id="KW-0472">Membrane</keyword>
<evidence type="ECO:0000256" key="6">
    <source>
        <dbReference type="SAM" id="MobiDB-lite"/>
    </source>
</evidence>
<keyword evidence="3 7" id="KW-1133">Transmembrane helix</keyword>
<keyword evidence="2 7" id="KW-0812">Transmembrane</keyword>
<reference evidence="9 10" key="1">
    <citation type="journal article" date="2016" name="Genome Biol. Evol.">
        <title>Divergent and convergent evolution of fungal pathogenicity.</title>
        <authorList>
            <person name="Shang Y."/>
            <person name="Xiao G."/>
            <person name="Zheng P."/>
            <person name="Cen K."/>
            <person name="Zhan S."/>
            <person name="Wang C."/>
        </authorList>
    </citation>
    <scope>NUCLEOTIDE SEQUENCE [LARGE SCALE GENOMIC DNA]</scope>
    <source>
        <strain evidence="9 10">RCEF 1005</strain>
    </source>
</reference>
<feature type="transmembrane region" description="Helical" evidence="7">
    <location>
        <begin position="200"/>
        <end position="226"/>
    </location>
</feature>
<dbReference type="AlphaFoldDB" id="A0A168G5R3"/>
<name>A0A168G5R3_CORDF</name>
<comment type="caution">
    <text evidence="9">The sequence shown here is derived from an EMBL/GenBank/DDBJ whole genome shotgun (WGS) entry which is preliminary data.</text>
</comment>
<evidence type="ECO:0000313" key="9">
    <source>
        <dbReference type="EMBL" id="OAA76064.1"/>
    </source>
</evidence>
<evidence type="ECO:0000259" key="8">
    <source>
        <dbReference type="Pfam" id="PF20684"/>
    </source>
</evidence>
<evidence type="ECO:0000256" key="2">
    <source>
        <dbReference type="ARBA" id="ARBA00022692"/>
    </source>
</evidence>
<evidence type="ECO:0000256" key="4">
    <source>
        <dbReference type="ARBA" id="ARBA00023136"/>
    </source>
</evidence>
<comment type="subcellular location">
    <subcellularLocation>
        <location evidence="1">Membrane</location>
        <topology evidence="1">Multi-pass membrane protein</topology>
    </subcellularLocation>
</comment>
<dbReference type="PANTHER" id="PTHR33048:SF163">
    <property type="entry name" value="INTEGRAL MEMBRANE PROTEIN (AFU_ORTHOLOGUE AFUA_8G05510)"/>
    <property type="match status" value="1"/>
</dbReference>
<dbReference type="OrthoDB" id="5401779at2759"/>
<dbReference type="GO" id="GO:0016020">
    <property type="term" value="C:membrane"/>
    <property type="evidence" value="ECO:0007669"/>
    <property type="project" value="UniProtKB-SubCell"/>
</dbReference>
<evidence type="ECO:0000256" key="1">
    <source>
        <dbReference type="ARBA" id="ARBA00004141"/>
    </source>
</evidence>
<keyword evidence="10" id="KW-1185">Reference proteome</keyword>
<feature type="domain" description="Rhodopsin" evidence="8">
    <location>
        <begin position="27"/>
        <end position="262"/>
    </location>
</feature>
<dbReference type="STRING" id="1081108.A0A168G5R3"/>
<feature type="transmembrane region" description="Helical" evidence="7">
    <location>
        <begin position="6"/>
        <end position="31"/>
    </location>
</feature>
<protein>
    <submittedName>
        <fullName evidence="9">Integral membrane protein</fullName>
    </submittedName>
</protein>
<proteinExistence type="inferred from homology"/>
<accession>A0A168G5R3</accession>
<comment type="similarity">
    <text evidence="5">Belongs to the SAT4 family.</text>
</comment>
<evidence type="ECO:0000313" key="10">
    <source>
        <dbReference type="Proteomes" id="UP000076881"/>
    </source>
</evidence>
<feature type="transmembrane region" description="Helical" evidence="7">
    <location>
        <begin position="93"/>
        <end position="113"/>
    </location>
</feature>
<dbReference type="InterPro" id="IPR049326">
    <property type="entry name" value="Rhodopsin_dom_fungi"/>
</dbReference>
<dbReference type="EMBL" id="AZHF01000004">
    <property type="protein sequence ID" value="OAA76064.1"/>
    <property type="molecule type" value="Genomic_DNA"/>
</dbReference>
<feature type="region of interest" description="Disordered" evidence="6">
    <location>
        <begin position="271"/>
        <end position="290"/>
    </location>
</feature>
<evidence type="ECO:0000256" key="3">
    <source>
        <dbReference type="ARBA" id="ARBA00022989"/>
    </source>
</evidence>
<gene>
    <name evidence="9" type="ORF">LEL_05748</name>
</gene>
<dbReference type="InterPro" id="IPR052337">
    <property type="entry name" value="SAT4-like"/>
</dbReference>
<organism evidence="9 10">
    <name type="scientific">Akanthomyces lecanii RCEF 1005</name>
    <dbReference type="NCBI Taxonomy" id="1081108"/>
    <lineage>
        <taxon>Eukaryota</taxon>
        <taxon>Fungi</taxon>
        <taxon>Dikarya</taxon>
        <taxon>Ascomycota</taxon>
        <taxon>Pezizomycotina</taxon>
        <taxon>Sordariomycetes</taxon>
        <taxon>Hypocreomycetidae</taxon>
        <taxon>Hypocreales</taxon>
        <taxon>Cordycipitaceae</taxon>
        <taxon>Akanthomyces</taxon>
        <taxon>Cordyceps confragosa</taxon>
    </lineage>
</organism>
<feature type="transmembrane region" description="Helical" evidence="7">
    <location>
        <begin position="125"/>
        <end position="145"/>
    </location>
</feature>